<dbReference type="GO" id="GO:0000976">
    <property type="term" value="F:transcription cis-regulatory region binding"/>
    <property type="evidence" value="ECO:0007669"/>
    <property type="project" value="TreeGrafter"/>
</dbReference>
<evidence type="ECO:0000313" key="6">
    <source>
        <dbReference type="Proteomes" id="UP000243207"/>
    </source>
</evidence>
<dbReference type="AlphaFoldDB" id="A0A1H1NHY2"/>
<dbReference type="InterPro" id="IPR032687">
    <property type="entry name" value="AraC-type_N"/>
</dbReference>
<keyword evidence="3" id="KW-0804">Transcription</keyword>
<evidence type="ECO:0000256" key="2">
    <source>
        <dbReference type="ARBA" id="ARBA00023125"/>
    </source>
</evidence>
<dbReference type="GO" id="GO:0005829">
    <property type="term" value="C:cytosol"/>
    <property type="evidence" value="ECO:0007669"/>
    <property type="project" value="TreeGrafter"/>
</dbReference>
<reference evidence="6" key="1">
    <citation type="submission" date="2016-10" db="EMBL/GenBank/DDBJ databases">
        <authorList>
            <person name="Varghese N."/>
            <person name="Submissions S."/>
        </authorList>
    </citation>
    <scope>NUCLEOTIDE SEQUENCE [LARGE SCALE GENOMIC DNA]</scope>
    <source>
        <strain evidence="6">NRRL B-51270</strain>
    </source>
</reference>
<gene>
    <name evidence="5" type="ORF">SAMN05216421_0689</name>
</gene>
<dbReference type="PROSITE" id="PS01124">
    <property type="entry name" value="HTH_ARAC_FAMILY_2"/>
    <property type="match status" value="1"/>
</dbReference>
<proteinExistence type="predicted"/>
<keyword evidence="1" id="KW-0805">Transcription regulation</keyword>
<dbReference type="InterPro" id="IPR009057">
    <property type="entry name" value="Homeodomain-like_sf"/>
</dbReference>
<dbReference type="STRING" id="487184.SAMN05216421_0689"/>
<dbReference type="RefSeq" id="WP_172829805.1">
    <property type="nucleotide sequence ID" value="NZ_LT629736.1"/>
</dbReference>
<keyword evidence="2 5" id="KW-0238">DNA-binding</keyword>
<dbReference type="Gene3D" id="1.10.10.60">
    <property type="entry name" value="Homeodomain-like"/>
    <property type="match status" value="1"/>
</dbReference>
<evidence type="ECO:0000256" key="3">
    <source>
        <dbReference type="ARBA" id="ARBA00023163"/>
    </source>
</evidence>
<evidence type="ECO:0000313" key="5">
    <source>
        <dbReference type="EMBL" id="SDR98523.1"/>
    </source>
</evidence>
<feature type="domain" description="HTH araC/xylS-type" evidence="4">
    <location>
        <begin position="240"/>
        <end position="338"/>
    </location>
</feature>
<dbReference type="EMBL" id="LT629736">
    <property type="protein sequence ID" value="SDR98523.1"/>
    <property type="molecule type" value="Genomic_DNA"/>
</dbReference>
<dbReference type="PANTHER" id="PTHR47894">
    <property type="entry name" value="HTH-TYPE TRANSCRIPTIONAL REGULATOR GADX"/>
    <property type="match status" value="1"/>
</dbReference>
<dbReference type="GO" id="GO:0003700">
    <property type="term" value="F:DNA-binding transcription factor activity"/>
    <property type="evidence" value="ECO:0007669"/>
    <property type="project" value="InterPro"/>
</dbReference>
<dbReference type="Proteomes" id="UP000243207">
    <property type="component" value="Chromosome I"/>
</dbReference>
<accession>A0A1H1NHY2</accession>
<protein>
    <submittedName>
        <fullName evidence="5">AraC-type DNA-binding protein</fullName>
    </submittedName>
</protein>
<dbReference type="Pfam" id="PF12833">
    <property type="entry name" value="HTH_18"/>
    <property type="match status" value="1"/>
</dbReference>
<dbReference type="PANTHER" id="PTHR47894:SF1">
    <property type="entry name" value="HTH-TYPE TRANSCRIPTIONAL REGULATOR VQSM"/>
    <property type="match status" value="1"/>
</dbReference>
<sequence>MPIEGRKAAPTSRVRERSFWVTLVNQALRQYGMSLQDSSVAQNLIHAAREQTGFVEQGSCSLIWAEAARLADDPLFGLRAHRLFCPTPLNAIGLTTLASRDLGSALTNLVRFFPIVSTQVKLELRTLDDLVHLHLLPQGEPHPQHMEAVMGYLGRLFQQLDQDNRELVLCAQLARPAVDMAECSRLLAARQLVAGDGYSFSLARDMLALPLATADTFLLPRFLDSMEELLANLPSTDLVEQVKRRIHLLLGTGEITVDRVATPLNISPRHLRRKLNQEGTSYEQLVDEVRRESAVRLISEGQLSLTSIAYELGFLDPSSFTRAFRRWTDMSPTAFRRQTLKTTI</sequence>
<evidence type="ECO:0000256" key="1">
    <source>
        <dbReference type="ARBA" id="ARBA00023015"/>
    </source>
</evidence>
<dbReference type="Pfam" id="PF12625">
    <property type="entry name" value="Arabinose_bd"/>
    <property type="match status" value="1"/>
</dbReference>
<organism evidence="5 6">
    <name type="scientific">Halopseudomonas xinjiangensis</name>
    <dbReference type="NCBI Taxonomy" id="487184"/>
    <lineage>
        <taxon>Bacteria</taxon>
        <taxon>Pseudomonadati</taxon>
        <taxon>Pseudomonadota</taxon>
        <taxon>Gammaproteobacteria</taxon>
        <taxon>Pseudomonadales</taxon>
        <taxon>Pseudomonadaceae</taxon>
        <taxon>Halopseudomonas</taxon>
    </lineage>
</organism>
<dbReference type="SMART" id="SM00342">
    <property type="entry name" value="HTH_ARAC"/>
    <property type="match status" value="1"/>
</dbReference>
<evidence type="ECO:0000259" key="4">
    <source>
        <dbReference type="PROSITE" id="PS01124"/>
    </source>
</evidence>
<dbReference type="SUPFAM" id="SSF46689">
    <property type="entry name" value="Homeodomain-like"/>
    <property type="match status" value="1"/>
</dbReference>
<name>A0A1H1NHY2_9GAMM</name>
<keyword evidence="6" id="KW-1185">Reference proteome</keyword>
<dbReference type="InterPro" id="IPR018060">
    <property type="entry name" value="HTH_AraC"/>
</dbReference>